<organism evidence="2 3">
    <name type="scientific">Symbiobacterium terraclitae</name>
    <dbReference type="NCBI Taxonomy" id="557451"/>
    <lineage>
        <taxon>Bacteria</taxon>
        <taxon>Bacillati</taxon>
        <taxon>Bacillota</taxon>
        <taxon>Clostridia</taxon>
        <taxon>Eubacteriales</taxon>
        <taxon>Symbiobacteriaceae</taxon>
        <taxon>Symbiobacterium</taxon>
    </lineage>
</organism>
<feature type="transmembrane region" description="Helical" evidence="1">
    <location>
        <begin position="36"/>
        <end position="53"/>
    </location>
</feature>
<evidence type="ECO:0000313" key="2">
    <source>
        <dbReference type="EMBL" id="MBP2018631.1"/>
    </source>
</evidence>
<comment type="caution">
    <text evidence="2">The sequence shown here is derived from an EMBL/GenBank/DDBJ whole genome shotgun (WGS) entry which is preliminary data.</text>
</comment>
<feature type="transmembrane region" description="Helical" evidence="1">
    <location>
        <begin position="108"/>
        <end position="125"/>
    </location>
</feature>
<gene>
    <name evidence="2" type="ORF">J2Z79_002046</name>
</gene>
<keyword evidence="3" id="KW-1185">Reference proteome</keyword>
<protein>
    <submittedName>
        <fullName evidence="2">Uncharacterized protein</fullName>
    </submittedName>
</protein>
<name>A0ABS4JUS7_9FIRM</name>
<proteinExistence type="predicted"/>
<dbReference type="EMBL" id="JAGGLG010000015">
    <property type="protein sequence ID" value="MBP2018631.1"/>
    <property type="molecule type" value="Genomic_DNA"/>
</dbReference>
<feature type="transmembrane region" description="Helical" evidence="1">
    <location>
        <begin position="65"/>
        <end position="88"/>
    </location>
</feature>
<dbReference type="Proteomes" id="UP001519289">
    <property type="component" value="Unassembled WGS sequence"/>
</dbReference>
<evidence type="ECO:0000313" key="3">
    <source>
        <dbReference type="Proteomes" id="UP001519289"/>
    </source>
</evidence>
<sequence>MPRAGEAVRRILAVLAYAGALRLPVAAWLLPDWLYTLPWGLLLAGGLWAWARGRSPFLAHHGRAGLLWTLQVSGLLLAISLVADLWYAAWFHTGVPLLNRAWHLTSDLYRWASFLSSLLTVLAMYRAAKGQTGDPLGLPL</sequence>
<evidence type="ECO:0000256" key="1">
    <source>
        <dbReference type="SAM" id="Phobius"/>
    </source>
</evidence>
<feature type="transmembrane region" description="Helical" evidence="1">
    <location>
        <begin position="12"/>
        <end position="30"/>
    </location>
</feature>
<keyword evidence="1" id="KW-0472">Membrane</keyword>
<accession>A0ABS4JUS7</accession>
<dbReference type="RefSeq" id="WP_209466757.1">
    <property type="nucleotide sequence ID" value="NZ_JAGGLG010000015.1"/>
</dbReference>
<keyword evidence="1" id="KW-1133">Transmembrane helix</keyword>
<keyword evidence="1" id="KW-0812">Transmembrane</keyword>
<reference evidence="2 3" key="1">
    <citation type="submission" date="2021-03" db="EMBL/GenBank/DDBJ databases">
        <title>Genomic Encyclopedia of Type Strains, Phase IV (KMG-IV): sequencing the most valuable type-strain genomes for metagenomic binning, comparative biology and taxonomic classification.</title>
        <authorList>
            <person name="Goeker M."/>
        </authorList>
    </citation>
    <scope>NUCLEOTIDE SEQUENCE [LARGE SCALE GENOMIC DNA]</scope>
    <source>
        <strain evidence="2 3">DSM 27138</strain>
    </source>
</reference>